<evidence type="ECO:0000313" key="9">
    <source>
        <dbReference type="EMBL" id="KIJ39940.1"/>
    </source>
</evidence>
<feature type="region of interest" description="Disordered" evidence="7">
    <location>
        <begin position="649"/>
        <end position="698"/>
    </location>
</feature>
<keyword evidence="4 5" id="KW-0443">Lipid metabolism</keyword>
<dbReference type="Pfam" id="PF01735">
    <property type="entry name" value="PLA2_B"/>
    <property type="match status" value="2"/>
</dbReference>
<evidence type="ECO:0000256" key="7">
    <source>
        <dbReference type="SAM" id="MobiDB-lite"/>
    </source>
</evidence>
<dbReference type="GO" id="GO:0005829">
    <property type="term" value="C:cytosol"/>
    <property type="evidence" value="ECO:0007669"/>
    <property type="project" value="TreeGrafter"/>
</dbReference>
<keyword evidence="2 5" id="KW-0378">Hydrolase</keyword>
<evidence type="ECO:0000256" key="4">
    <source>
        <dbReference type="ARBA" id="ARBA00023098"/>
    </source>
</evidence>
<dbReference type="AlphaFoldDB" id="A0A0C9VPA2"/>
<feature type="compositionally biased region" description="Basic and acidic residues" evidence="7">
    <location>
        <begin position="667"/>
        <end position="678"/>
    </location>
</feature>
<name>A0A0C9VPA2_SPHS4</name>
<accession>A0A0C9VPA2</accession>
<dbReference type="InterPro" id="IPR016035">
    <property type="entry name" value="Acyl_Trfase/lysoPLipase"/>
</dbReference>
<dbReference type="PANTHER" id="PTHR10728">
    <property type="entry name" value="CYTOSOLIC PHOSPHOLIPASE A2"/>
    <property type="match status" value="1"/>
</dbReference>
<evidence type="ECO:0000256" key="2">
    <source>
        <dbReference type="ARBA" id="ARBA00022801"/>
    </source>
</evidence>
<dbReference type="OrthoDB" id="4084751at2759"/>
<feature type="compositionally biased region" description="Basic and acidic residues" evidence="7">
    <location>
        <begin position="649"/>
        <end position="659"/>
    </location>
</feature>
<dbReference type="PANTHER" id="PTHR10728:SF40">
    <property type="entry name" value="PATATIN FAMILY PROTEIN"/>
    <property type="match status" value="1"/>
</dbReference>
<evidence type="ECO:0000256" key="1">
    <source>
        <dbReference type="ARBA" id="ARBA00008780"/>
    </source>
</evidence>
<keyword evidence="10" id="KW-1185">Reference proteome</keyword>
<organism evidence="9 10">
    <name type="scientific">Sphaerobolus stellatus (strain SS14)</name>
    <dbReference type="NCBI Taxonomy" id="990650"/>
    <lineage>
        <taxon>Eukaryota</taxon>
        <taxon>Fungi</taxon>
        <taxon>Dikarya</taxon>
        <taxon>Basidiomycota</taxon>
        <taxon>Agaricomycotina</taxon>
        <taxon>Agaricomycetes</taxon>
        <taxon>Phallomycetidae</taxon>
        <taxon>Geastrales</taxon>
        <taxon>Sphaerobolaceae</taxon>
        <taxon>Sphaerobolus</taxon>
    </lineage>
</organism>
<comment type="catalytic activity">
    <reaction evidence="6">
        <text>a 1-acyl-sn-glycero-3-phosphocholine + H2O = sn-glycerol 3-phosphocholine + a fatty acid + H(+)</text>
        <dbReference type="Rhea" id="RHEA:15177"/>
        <dbReference type="ChEBI" id="CHEBI:15377"/>
        <dbReference type="ChEBI" id="CHEBI:15378"/>
        <dbReference type="ChEBI" id="CHEBI:16870"/>
        <dbReference type="ChEBI" id="CHEBI:28868"/>
        <dbReference type="ChEBI" id="CHEBI:58168"/>
        <dbReference type="EC" id="3.1.1.5"/>
    </reaction>
</comment>
<dbReference type="GO" id="GO:0004622">
    <property type="term" value="F:phosphatidylcholine lysophospholipase activity"/>
    <property type="evidence" value="ECO:0007669"/>
    <property type="project" value="UniProtKB-EC"/>
</dbReference>
<dbReference type="HOGENOM" id="CLU_013227_1_0_1"/>
<evidence type="ECO:0000259" key="8">
    <source>
        <dbReference type="PROSITE" id="PS51210"/>
    </source>
</evidence>
<dbReference type="GO" id="GO:0046475">
    <property type="term" value="P:glycerophospholipid catabolic process"/>
    <property type="evidence" value="ECO:0007669"/>
    <property type="project" value="TreeGrafter"/>
</dbReference>
<feature type="compositionally biased region" description="Low complexity" evidence="7">
    <location>
        <begin position="684"/>
        <end position="696"/>
    </location>
</feature>
<feature type="region of interest" description="Disordered" evidence="7">
    <location>
        <begin position="83"/>
        <end position="116"/>
    </location>
</feature>
<protein>
    <recommendedName>
        <fullName evidence="6">Lysophospholipase</fullName>
        <ecNumber evidence="6">3.1.1.5</ecNumber>
    </recommendedName>
</protein>
<gene>
    <name evidence="9" type="ORF">M422DRAFT_75814</name>
</gene>
<dbReference type="GO" id="GO:0004623">
    <property type="term" value="F:phospholipase A2 activity"/>
    <property type="evidence" value="ECO:0007669"/>
    <property type="project" value="TreeGrafter"/>
</dbReference>
<dbReference type="Gene3D" id="3.40.1090.10">
    <property type="entry name" value="Cytosolic phospholipase A2 catalytic domain"/>
    <property type="match status" value="1"/>
</dbReference>
<dbReference type="InterPro" id="IPR002642">
    <property type="entry name" value="LysoPLipase_cat_dom"/>
</dbReference>
<reference evidence="9 10" key="1">
    <citation type="submission" date="2014-06" db="EMBL/GenBank/DDBJ databases">
        <title>Evolutionary Origins and Diversification of the Mycorrhizal Mutualists.</title>
        <authorList>
            <consortium name="DOE Joint Genome Institute"/>
            <consortium name="Mycorrhizal Genomics Consortium"/>
            <person name="Kohler A."/>
            <person name="Kuo A."/>
            <person name="Nagy L.G."/>
            <person name="Floudas D."/>
            <person name="Copeland A."/>
            <person name="Barry K.W."/>
            <person name="Cichocki N."/>
            <person name="Veneault-Fourrey C."/>
            <person name="LaButti K."/>
            <person name="Lindquist E.A."/>
            <person name="Lipzen A."/>
            <person name="Lundell T."/>
            <person name="Morin E."/>
            <person name="Murat C."/>
            <person name="Riley R."/>
            <person name="Ohm R."/>
            <person name="Sun H."/>
            <person name="Tunlid A."/>
            <person name="Henrissat B."/>
            <person name="Grigoriev I.V."/>
            <person name="Hibbett D.S."/>
            <person name="Martin F."/>
        </authorList>
    </citation>
    <scope>NUCLEOTIDE SEQUENCE [LARGE SCALE GENOMIC DNA]</scope>
    <source>
        <strain evidence="9 10">SS14</strain>
    </source>
</reference>
<evidence type="ECO:0000256" key="5">
    <source>
        <dbReference type="PROSITE-ProRule" id="PRU00555"/>
    </source>
</evidence>
<evidence type="ECO:0000313" key="10">
    <source>
        <dbReference type="Proteomes" id="UP000054279"/>
    </source>
</evidence>
<feature type="compositionally biased region" description="Basic and acidic residues" evidence="7">
    <location>
        <begin position="86"/>
        <end position="111"/>
    </location>
</feature>
<proteinExistence type="inferred from homology"/>
<evidence type="ECO:0000256" key="6">
    <source>
        <dbReference type="RuleBase" id="RU362103"/>
    </source>
</evidence>
<dbReference type="PROSITE" id="PS51210">
    <property type="entry name" value="PLA2C"/>
    <property type="match status" value="1"/>
</dbReference>
<dbReference type="Proteomes" id="UP000054279">
    <property type="component" value="Unassembled WGS sequence"/>
</dbReference>
<sequence length="820" mass="91304">MKAVGHRSPRILSLNYTRRSFGKHLLSQHLQRRDLTILRRVASNSAVGRYGSNVNPWIKWTVLGASSALLGITLVDQTRPLSTSVNEEKELQKKTHEDKAPKTKESEEVQKPDSPSWHGLSFLTASLPVTSISSTLSTWDWPSLPDLPDVSRLQAQFSTLMLELGLGPGSLYSQIVNEAPDPAVHPECEWDAQVRLGDELCIPERAFLRERKRKMKKAFADFIGVRETEINEEDIPIVAIAGSGGGYRAMLNTIGSLTGAKSAGLFDCVAYTAGISGSCWSLGILYSGVAGSNNPTDAGQHAKERIKLSYVDTSTLEALITHPTNKYLLTGILRKASSPGGDVSLVDLYGTFVASRILTPTDLSKLDPRHLSLHHFRKNVDTGDLPLPIFTALQHAIPPSKVESLQEAKRQKDIAVDDTKKQGMQAQQRHLEAVTQSRWLWYEFTPYEVGCDELGAWIPSWALGRQFNNGKSLDRRPELSFTILCGMFASAFCASLKHYFAEVQPTLKLLPVQFHTWLEEIITENEQDLGLIHPVIPDKIPNFVKGLTGQLRTGSPDEVTEQDTLGFMDAGAELNIPYYPLLRRNIDCIIALDASADSQDLWFKRAEELAIKRGLSTWPRGARWPIEVFQSNDIPREETSIEKDAAETANRDLAEKQESELTLQTERQADSERRELHVNGDPGAQQTSRTASASASKTGVAPLNSCEVWIGTSKPEDSEAARLEEIEEESLSKRDGIGIVYMPLVPNEKAAPQFDPSAVSTWRREVSPEESQNILEIAEANFTEGVPKIRKLLRAIWLRKKRDREARQTEIDIIRTFSPF</sequence>
<keyword evidence="3 5" id="KW-0442">Lipid degradation</keyword>
<evidence type="ECO:0000256" key="3">
    <source>
        <dbReference type="ARBA" id="ARBA00022963"/>
    </source>
</evidence>
<dbReference type="EC" id="3.1.1.5" evidence="6"/>
<dbReference type="SUPFAM" id="SSF52151">
    <property type="entry name" value="FabD/lysophospholipase-like"/>
    <property type="match status" value="1"/>
</dbReference>
<feature type="domain" description="PLA2c" evidence="8">
    <location>
        <begin position="187"/>
        <end position="820"/>
    </location>
</feature>
<comment type="similarity">
    <text evidence="1 6">Belongs to the lysophospholipase family.</text>
</comment>
<dbReference type="EMBL" id="KN837148">
    <property type="protein sequence ID" value="KIJ39940.1"/>
    <property type="molecule type" value="Genomic_DNA"/>
</dbReference>
<dbReference type="SMART" id="SM00022">
    <property type="entry name" value="PLAc"/>
    <property type="match status" value="1"/>
</dbReference>